<dbReference type="Pfam" id="PF00766">
    <property type="entry name" value="ETF_alpha"/>
    <property type="match status" value="1"/>
</dbReference>
<evidence type="ECO:0000256" key="5">
    <source>
        <dbReference type="SAM" id="MobiDB-lite"/>
    </source>
</evidence>
<evidence type="ECO:0000313" key="8">
    <source>
        <dbReference type="Proteomes" id="UP000181951"/>
    </source>
</evidence>
<dbReference type="SUPFAM" id="SSF52402">
    <property type="entry name" value="Adenine nucleotide alpha hydrolases-like"/>
    <property type="match status" value="2"/>
</dbReference>
<evidence type="ECO:0000313" key="7">
    <source>
        <dbReference type="EMBL" id="SEO76555.1"/>
    </source>
</evidence>
<dbReference type="SUPFAM" id="SSF52467">
    <property type="entry name" value="DHS-like NAD/FAD-binding domain"/>
    <property type="match status" value="1"/>
</dbReference>
<dbReference type="EMBL" id="FODD01000041">
    <property type="protein sequence ID" value="SEO76555.1"/>
    <property type="molecule type" value="Genomic_DNA"/>
</dbReference>
<sequence>MATTDTAGGGGAQDAPQAKRAPEAARPPAAAPPADATAGDRRPLHTVALVKQVPLGDHPGTLDAQGRLRRDGFATELNPWCRRAVTRAVELGAAAGGRTTVITMGPPAAADVLREALACGADEGLLVSDPELAGADCLVTAKALAAAVRALGPVDLVLVGRSTVDGGTGTVGPMVAELLGLPFAGPALTIDTAGADTLRVVLQLDAVTETAELALPAVLAVAERSCRPAKAAPGTWPDPAPIRTLTADRLSGSRPGTASPTRVDRVRYAAPTRRPVLLSGTPAEQAARAVELVTARAAAHDGPGPRTAVPAPNAATPWTGHSRAALPGPAVLAVTGSPDDGGRALLGEAAGLAAAIGGHVVAATPPADPVALAAWGADAALRFTGTEPRPVAAALAALVRGSAALPWAVLGGATPWDREVLARLAVHLDTGLLSDLTGVGTRPGREGRVLLAGGKPASNGSHADVSSTGQPQLATLRTGAFAPRVPRALLAPIPVAALDVPHDPHVWRWGREAEDDFDALERAGTVIGLGAGVDAGRYAEIEPLRAVLGAELAATRKVTDAGALAHCRQLGVTGRAVAPRLYLAIGISGSPHHLAGVDRAGTVVAVNSDPDAPVFAHCDVGLVADWQDVVPALTAAFHRTPRPAPAVAAAP</sequence>
<evidence type="ECO:0000256" key="4">
    <source>
        <dbReference type="ARBA" id="ARBA00042002"/>
    </source>
</evidence>
<organism evidence="7 8">
    <name type="scientific">Actinacidiphila rubida</name>
    <dbReference type="NCBI Taxonomy" id="310780"/>
    <lineage>
        <taxon>Bacteria</taxon>
        <taxon>Bacillati</taxon>
        <taxon>Actinomycetota</taxon>
        <taxon>Actinomycetes</taxon>
        <taxon>Kitasatosporales</taxon>
        <taxon>Streptomycetaceae</taxon>
        <taxon>Actinacidiphila</taxon>
    </lineage>
</organism>
<feature type="region of interest" description="Disordered" evidence="5">
    <location>
        <begin position="1"/>
        <end position="41"/>
    </location>
</feature>
<dbReference type="OrthoDB" id="9781325at2"/>
<evidence type="ECO:0000259" key="6">
    <source>
        <dbReference type="SMART" id="SM00893"/>
    </source>
</evidence>
<dbReference type="Gene3D" id="3.40.50.620">
    <property type="entry name" value="HUPs"/>
    <property type="match status" value="2"/>
</dbReference>
<accession>A0A1H8SDA6</accession>
<dbReference type="PANTHER" id="PTHR21294:SF17">
    <property type="entry name" value="PROTEIN FIXA"/>
    <property type="match status" value="1"/>
</dbReference>
<dbReference type="Pfam" id="PF01012">
    <property type="entry name" value="ETF"/>
    <property type="match status" value="2"/>
</dbReference>
<name>A0A1H8SDA6_9ACTN</name>
<dbReference type="PANTHER" id="PTHR21294">
    <property type="entry name" value="ELECTRON TRANSFER FLAVOPROTEIN BETA-SUBUNIT"/>
    <property type="match status" value="1"/>
</dbReference>
<evidence type="ECO:0000256" key="1">
    <source>
        <dbReference type="ARBA" id="ARBA00001974"/>
    </source>
</evidence>
<dbReference type="RefSeq" id="WP_075018023.1">
    <property type="nucleotide sequence ID" value="NZ_FODD01000041.1"/>
</dbReference>
<feature type="compositionally biased region" description="Low complexity" evidence="5">
    <location>
        <begin position="13"/>
        <end position="37"/>
    </location>
</feature>
<protein>
    <recommendedName>
        <fullName evidence="4">Electron transfer flavoprotein small subunit</fullName>
    </recommendedName>
</protein>
<dbReference type="InterPro" id="IPR014730">
    <property type="entry name" value="ETF_a/b_N"/>
</dbReference>
<reference evidence="7 8" key="1">
    <citation type="submission" date="2016-10" db="EMBL/GenBank/DDBJ databases">
        <authorList>
            <person name="de Groot N.N."/>
        </authorList>
    </citation>
    <scope>NUCLEOTIDE SEQUENCE [LARGE SCALE GENOMIC DNA]</scope>
    <source>
        <strain evidence="7 8">CGMCC 4.2026</strain>
    </source>
</reference>
<evidence type="ECO:0000256" key="3">
    <source>
        <dbReference type="ARBA" id="ARBA00025649"/>
    </source>
</evidence>
<comment type="cofactor">
    <cofactor evidence="1">
        <name>FAD</name>
        <dbReference type="ChEBI" id="CHEBI:57692"/>
    </cofactor>
</comment>
<dbReference type="STRING" id="310780.SAMN05216267_104115"/>
<dbReference type="Proteomes" id="UP000181951">
    <property type="component" value="Unassembled WGS sequence"/>
</dbReference>
<dbReference type="Gene3D" id="3.40.50.1220">
    <property type="entry name" value="TPP-binding domain"/>
    <property type="match status" value="1"/>
</dbReference>
<dbReference type="InterPro" id="IPR014729">
    <property type="entry name" value="Rossmann-like_a/b/a_fold"/>
</dbReference>
<feature type="domain" description="Electron transfer flavoprotein alpha/beta-subunit N-terminal" evidence="6">
    <location>
        <begin position="326"/>
        <end position="504"/>
    </location>
</feature>
<keyword evidence="8" id="KW-1185">Reference proteome</keyword>
<dbReference type="InterPro" id="IPR012255">
    <property type="entry name" value="ETF_b"/>
</dbReference>
<feature type="domain" description="Electron transfer flavoprotein alpha/beta-subunit N-terminal" evidence="6">
    <location>
        <begin position="65"/>
        <end position="254"/>
    </location>
</feature>
<dbReference type="InterPro" id="IPR029035">
    <property type="entry name" value="DHS-like_NAD/FAD-binding_dom"/>
</dbReference>
<feature type="region of interest" description="Disordered" evidence="5">
    <location>
        <begin position="229"/>
        <end position="262"/>
    </location>
</feature>
<proteinExistence type="predicted"/>
<evidence type="ECO:0000256" key="2">
    <source>
        <dbReference type="ARBA" id="ARBA00011355"/>
    </source>
</evidence>
<dbReference type="GO" id="GO:0009055">
    <property type="term" value="F:electron transfer activity"/>
    <property type="evidence" value="ECO:0007669"/>
    <property type="project" value="InterPro"/>
</dbReference>
<dbReference type="AlphaFoldDB" id="A0A1H8SDA6"/>
<dbReference type="SMART" id="SM00893">
    <property type="entry name" value="ETF"/>
    <property type="match status" value="2"/>
</dbReference>
<comment type="function">
    <text evidence="3">The electron transfer flavoprotein serves as a specific electron acceptor for other dehydrogenases. It transfers the electrons to the main respiratory chain via ETF-ubiquinone oxidoreductase (ETF dehydrogenase).</text>
</comment>
<gene>
    <name evidence="7" type="ORF">SAMN05216267_104115</name>
</gene>
<comment type="subunit">
    <text evidence="2">Heterodimer of an alpha and a beta subunit.</text>
</comment>
<dbReference type="InterPro" id="IPR014731">
    <property type="entry name" value="ETF_asu_C"/>
</dbReference>